<evidence type="ECO:0000313" key="2">
    <source>
        <dbReference type="EMBL" id="ANP74562.1"/>
    </source>
</evidence>
<dbReference type="RefSeq" id="WP_066598483.1">
    <property type="nucleotide sequence ID" value="NZ_CP016282.1"/>
</dbReference>
<organism evidence="2 3">
    <name type="scientific">Cryobacterium arcticum</name>
    <dbReference type="NCBI Taxonomy" id="670052"/>
    <lineage>
        <taxon>Bacteria</taxon>
        <taxon>Bacillati</taxon>
        <taxon>Actinomycetota</taxon>
        <taxon>Actinomycetes</taxon>
        <taxon>Micrococcales</taxon>
        <taxon>Microbacteriaceae</taxon>
        <taxon>Cryobacterium</taxon>
    </lineage>
</organism>
<dbReference type="Pfam" id="PF12802">
    <property type="entry name" value="MarR_2"/>
    <property type="match status" value="1"/>
</dbReference>
<dbReference type="InterPro" id="IPR036390">
    <property type="entry name" value="WH_DNA-bd_sf"/>
</dbReference>
<dbReference type="InterPro" id="IPR036388">
    <property type="entry name" value="WH-like_DNA-bd_sf"/>
</dbReference>
<dbReference type="InterPro" id="IPR039422">
    <property type="entry name" value="MarR/SlyA-like"/>
</dbReference>
<dbReference type="Proteomes" id="UP000092582">
    <property type="component" value="Chromosome 1"/>
</dbReference>
<dbReference type="InterPro" id="IPR000835">
    <property type="entry name" value="HTH_MarR-typ"/>
</dbReference>
<dbReference type="PANTHER" id="PTHR33164:SF43">
    <property type="entry name" value="HTH-TYPE TRANSCRIPTIONAL REPRESSOR YETL"/>
    <property type="match status" value="1"/>
</dbReference>
<dbReference type="KEGG" id="cart:PA27867_3644"/>
<protein>
    <submittedName>
        <fullName evidence="2">MarR family transcriptional regulator</fullName>
    </submittedName>
</protein>
<evidence type="ECO:0000259" key="1">
    <source>
        <dbReference type="PROSITE" id="PS50995"/>
    </source>
</evidence>
<dbReference type="AlphaFoldDB" id="A0A1B1BPI7"/>
<evidence type="ECO:0000313" key="3">
    <source>
        <dbReference type="Proteomes" id="UP000092582"/>
    </source>
</evidence>
<sequence>MENVPHQPDGLTGPVSAPHADEVIATLLDYRLAEEAMRRRTRDSMRMGTTDLQALRFLIKAQGEQRIVSGRNLADHLGMTSASVTALLDRLTKSGHVQRTPHPTNRRSNMITATPGSDEEVRQTLGAMHSRMIEAARALSPDDAALVRQFLESMTAAVDSVDVVNAP</sequence>
<accession>A0A1B1BPI7</accession>
<dbReference type="GO" id="GO:0003700">
    <property type="term" value="F:DNA-binding transcription factor activity"/>
    <property type="evidence" value="ECO:0007669"/>
    <property type="project" value="InterPro"/>
</dbReference>
<dbReference type="STRING" id="670052.PA27867_3644"/>
<dbReference type="PANTHER" id="PTHR33164">
    <property type="entry name" value="TRANSCRIPTIONAL REGULATOR, MARR FAMILY"/>
    <property type="match status" value="1"/>
</dbReference>
<reference evidence="2 3" key="1">
    <citation type="submission" date="2016-06" db="EMBL/GenBank/DDBJ databases">
        <title>Genome sequencing of Cryobacterium arcticum PAMC 27867.</title>
        <authorList>
            <person name="Lee J."/>
            <person name="Kim O.-S."/>
        </authorList>
    </citation>
    <scope>NUCLEOTIDE SEQUENCE [LARGE SCALE GENOMIC DNA]</scope>
    <source>
        <strain evidence="2 3">PAMC 27867</strain>
    </source>
</reference>
<dbReference type="SMART" id="SM00347">
    <property type="entry name" value="HTH_MARR"/>
    <property type="match status" value="1"/>
</dbReference>
<feature type="domain" description="HTH marR-type" evidence="1">
    <location>
        <begin position="20"/>
        <end position="156"/>
    </location>
</feature>
<keyword evidence="3" id="KW-1185">Reference proteome</keyword>
<dbReference type="Gene3D" id="1.10.10.10">
    <property type="entry name" value="Winged helix-like DNA-binding domain superfamily/Winged helix DNA-binding domain"/>
    <property type="match status" value="1"/>
</dbReference>
<dbReference type="SUPFAM" id="SSF46785">
    <property type="entry name" value="Winged helix' DNA-binding domain"/>
    <property type="match status" value="1"/>
</dbReference>
<gene>
    <name evidence="2" type="ORF">PA27867_3644</name>
</gene>
<dbReference type="OrthoDB" id="162531at2"/>
<dbReference type="EMBL" id="CP016282">
    <property type="protein sequence ID" value="ANP74562.1"/>
    <property type="molecule type" value="Genomic_DNA"/>
</dbReference>
<name>A0A1B1BPI7_9MICO</name>
<proteinExistence type="predicted"/>
<dbReference type="GO" id="GO:0006950">
    <property type="term" value="P:response to stress"/>
    <property type="evidence" value="ECO:0007669"/>
    <property type="project" value="TreeGrafter"/>
</dbReference>
<dbReference type="PROSITE" id="PS50995">
    <property type="entry name" value="HTH_MARR_2"/>
    <property type="match status" value="1"/>
</dbReference>